<comment type="caution">
    <text evidence="1">The sequence shown here is derived from an EMBL/GenBank/DDBJ whole genome shotgun (WGS) entry which is preliminary data.</text>
</comment>
<dbReference type="EMBL" id="WITJ01000007">
    <property type="protein sequence ID" value="MQW39459.1"/>
    <property type="molecule type" value="Genomic_DNA"/>
</dbReference>
<dbReference type="Proteomes" id="UP000439550">
    <property type="component" value="Unassembled WGS sequence"/>
</dbReference>
<dbReference type="Gene3D" id="3.40.50.300">
    <property type="entry name" value="P-loop containing nucleotide triphosphate hydrolases"/>
    <property type="match status" value="1"/>
</dbReference>
<protein>
    <recommendedName>
        <fullName evidence="3">Shikimate kinase</fullName>
    </recommendedName>
</protein>
<dbReference type="SUPFAM" id="SSF52540">
    <property type="entry name" value="P-loop containing nucleoside triphosphate hydrolases"/>
    <property type="match status" value="1"/>
</dbReference>
<dbReference type="InterPro" id="IPR027417">
    <property type="entry name" value="P-loop_NTPase"/>
</dbReference>
<reference evidence="1 2" key="1">
    <citation type="submission" date="2019-10" db="EMBL/GenBank/DDBJ databases">
        <authorList>
            <person name="Dong K."/>
        </authorList>
    </citation>
    <scope>NUCLEOTIDE SEQUENCE [LARGE SCALE GENOMIC DNA]</scope>
    <source>
        <strain evidence="1 2">DSM 28960</strain>
    </source>
</reference>
<organism evidence="1 2">
    <name type="scientific">Lactococcus hircilactis</name>
    <dbReference type="NCBI Taxonomy" id="1494462"/>
    <lineage>
        <taxon>Bacteria</taxon>
        <taxon>Bacillati</taxon>
        <taxon>Bacillota</taxon>
        <taxon>Bacilli</taxon>
        <taxon>Lactobacillales</taxon>
        <taxon>Streptococcaceae</taxon>
        <taxon>Lactococcus</taxon>
    </lineage>
</organism>
<sequence length="161" mass="18474">MKIVNINGPINSGKSTISNLLSRKIANSRFIEVDDFEAQGLSFQKRIDARLHQLYDALEDAISEHQDEVVFFAYPMYPSTFDTLKAVIADRAEFIIVTLTPTLEACLTNRGTRNLDEWEIKRIKEMYKEGVPTFEPSDLFIDNTVRSAFETSEIIKDFLMK</sequence>
<evidence type="ECO:0000313" key="1">
    <source>
        <dbReference type="EMBL" id="MQW39459.1"/>
    </source>
</evidence>
<dbReference type="AlphaFoldDB" id="A0A7X2D064"/>
<dbReference type="OrthoDB" id="9790407at2"/>
<proteinExistence type="predicted"/>
<evidence type="ECO:0008006" key="3">
    <source>
        <dbReference type="Google" id="ProtNLM"/>
    </source>
</evidence>
<gene>
    <name evidence="1" type="ORF">GHI93_05835</name>
</gene>
<keyword evidence="2" id="KW-1185">Reference proteome</keyword>
<name>A0A7X2D064_9LACT</name>
<dbReference type="RefSeq" id="WP_153496139.1">
    <property type="nucleotide sequence ID" value="NZ_CAXYUY010000007.1"/>
</dbReference>
<evidence type="ECO:0000313" key="2">
    <source>
        <dbReference type="Proteomes" id="UP000439550"/>
    </source>
</evidence>
<accession>A0A7X2D064</accession>